<keyword evidence="2" id="KW-0808">Transferase</keyword>
<keyword evidence="3" id="KW-1185">Reference proteome</keyword>
<gene>
    <name evidence="2" type="ORF">SAMN04488105_103149</name>
</gene>
<name>A0A1G7CH73_9RHOB</name>
<dbReference type="SUPFAM" id="SSF56112">
    <property type="entry name" value="Protein kinase-like (PK-like)"/>
    <property type="match status" value="1"/>
</dbReference>
<evidence type="ECO:0000313" key="2">
    <source>
        <dbReference type="EMBL" id="SDE38744.1"/>
    </source>
</evidence>
<dbReference type="InterPro" id="IPR002575">
    <property type="entry name" value="Aminoglycoside_PTrfase"/>
</dbReference>
<protein>
    <submittedName>
        <fullName evidence="2">Phosphotransferase enzyme family protein</fullName>
    </submittedName>
</protein>
<dbReference type="EMBL" id="FNAV01000003">
    <property type="protein sequence ID" value="SDE38744.1"/>
    <property type="molecule type" value="Genomic_DNA"/>
</dbReference>
<dbReference type="OrthoDB" id="7856512at2"/>
<organism evidence="2 3">
    <name type="scientific">Salipiger thiooxidans</name>
    <dbReference type="NCBI Taxonomy" id="282683"/>
    <lineage>
        <taxon>Bacteria</taxon>
        <taxon>Pseudomonadati</taxon>
        <taxon>Pseudomonadota</taxon>
        <taxon>Alphaproteobacteria</taxon>
        <taxon>Rhodobacterales</taxon>
        <taxon>Roseobacteraceae</taxon>
        <taxon>Salipiger</taxon>
    </lineage>
</organism>
<evidence type="ECO:0000313" key="3">
    <source>
        <dbReference type="Proteomes" id="UP000198994"/>
    </source>
</evidence>
<feature type="domain" description="Aminoglycoside phosphotransferase" evidence="1">
    <location>
        <begin position="47"/>
        <end position="242"/>
    </location>
</feature>
<dbReference type="Proteomes" id="UP000198994">
    <property type="component" value="Unassembled WGS sequence"/>
</dbReference>
<dbReference type="Gene3D" id="3.90.1200.10">
    <property type="match status" value="1"/>
</dbReference>
<proteinExistence type="predicted"/>
<evidence type="ECO:0000259" key="1">
    <source>
        <dbReference type="Pfam" id="PF01636"/>
    </source>
</evidence>
<dbReference type="GO" id="GO:0016740">
    <property type="term" value="F:transferase activity"/>
    <property type="evidence" value="ECO:0007669"/>
    <property type="project" value="UniProtKB-KW"/>
</dbReference>
<reference evidence="3" key="1">
    <citation type="submission" date="2016-10" db="EMBL/GenBank/DDBJ databases">
        <authorList>
            <person name="Varghese N."/>
            <person name="Submissions S."/>
        </authorList>
    </citation>
    <scope>NUCLEOTIDE SEQUENCE [LARGE SCALE GENOMIC DNA]</scope>
    <source>
        <strain evidence="3">DSM 10146</strain>
    </source>
</reference>
<dbReference type="STRING" id="282683.SAMN04488105_103149"/>
<sequence>MEMQSRDLVAAALAHWPALARQMGEDPAAWKAAPLSLRNDARVTRSVLVLQGPGGRRLVLKHQLRPGADPGFPAAFAAHLAVMAAWPKGVPALHAVEPEAQSLVMDYLAATPLSQLLDEAPVAGQEALLCRAGRWLGGFHSALPGERRVFQPGFTLRYLRGIMSEVASGARQVVAPERFLRCAGALCARQAAYEGRETLTAQTHGDLHLRNLVMDDAQCWGIDFAAGRVVPVGHDIARLLVDYAILHAQKDAIPRGEVLPVGASSAFFEGYQRVASGDPSVGLLLRNRVLAEWWGLPVTGRSIAQERRLAGLMPLVGRVFRGG</sequence>
<dbReference type="RefSeq" id="WP_089956250.1">
    <property type="nucleotide sequence ID" value="NZ_FNAV01000003.1"/>
</dbReference>
<accession>A0A1G7CH73</accession>
<dbReference type="Pfam" id="PF01636">
    <property type="entry name" value="APH"/>
    <property type="match status" value="1"/>
</dbReference>
<dbReference type="InterPro" id="IPR011009">
    <property type="entry name" value="Kinase-like_dom_sf"/>
</dbReference>
<dbReference type="AlphaFoldDB" id="A0A1G7CH73"/>